<proteinExistence type="predicted"/>
<sequence length="74" mass="7919">MSPVTALLRPRVSVCATTASNLDTSKLPALTNKLACMLHRLSSVALSYAGPGYGDFVLYRALRDDPQAVLPVFP</sequence>
<gene>
    <name evidence="1" type="ORF">BO78DRAFT_176039</name>
</gene>
<dbReference type="VEuPathDB" id="FungiDB:BO78DRAFT_176039"/>
<dbReference type="AlphaFoldDB" id="A0A319ET56"/>
<reference evidence="1 2" key="1">
    <citation type="submission" date="2018-02" db="EMBL/GenBank/DDBJ databases">
        <title>The genomes of Aspergillus section Nigri reveals drivers in fungal speciation.</title>
        <authorList>
            <consortium name="DOE Joint Genome Institute"/>
            <person name="Vesth T.C."/>
            <person name="Nybo J."/>
            <person name="Theobald S."/>
            <person name="Brandl J."/>
            <person name="Frisvad J.C."/>
            <person name="Nielsen K.F."/>
            <person name="Lyhne E.K."/>
            <person name="Kogle M.E."/>
            <person name="Kuo A."/>
            <person name="Riley R."/>
            <person name="Clum A."/>
            <person name="Nolan M."/>
            <person name="Lipzen A."/>
            <person name="Salamov A."/>
            <person name="Henrissat B."/>
            <person name="Wiebenga A."/>
            <person name="De vries R.P."/>
            <person name="Grigoriev I.V."/>
            <person name="Mortensen U.H."/>
            <person name="Andersen M.R."/>
            <person name="Baker S.E."/>
        </authorList>
    </citation>
    <scope>NUCLEOTIDE SEQUENCE [LARGE SCALE GENOMIC DNA]</scope>
    <source>
        <strain evidence="1 2">CBS 121057</strain>
    </source>
</reference>
<accession>A0A319ET56</accession>
<name>A0A319ET56_ASPSB</name>
<dbReference type="Proteomes" id="UP000248423">
    <property type="component" value="Unassembled WGS sequence"/>
</dbReference>
<protein>
    <submittedName>
        <fullName evidence="1">Uncharacterized protein</fullName>
    </submittedName>
</protein>
<dbReference type="EMBL" id="KZ826371">
    <property type="protein sequence ID" value="PYI04279.1"/>
    <property type="molecule type" value="Genomic_DNA"/>
</dbReference>
<evidence type="ECO:0000313" key="2">
    <source>
        <dbReference type="Proteomes" id="UP000248423"/>
    </source>
</evidence>
<organism evidence="1 2">
    <name type="scientific">Aspergillus sclerotiicarbonarius (strain CBS 121057 / IBT 28362)</name>
    <dbReference type="NCBI Taxonomy" id="1448318"/>
    <lineage>
        <taxon>Eukaryota</taxon>
        <taxon>Fungi</taxon>
        <taxon>Dikarya</taxon>
        <taxon>Ascomycota</taxon>
        <taxon>Pezizomycotina</taxon>
        <taxon>Eurotiomycetes</taxon>
        <taxon>Eurotiomycetidae</taxon>
        <taxon>Eurotiales</taxon>
        <taxon>Aspergillaceae</taxon>
        <taxon>Aspergillus</taxon>
        <taxon>Aspergillus subgen. Circumdati</taxon>
    </lineage>
</organism>
<keyword evidence="2" id="KW-1185">Reference proteome</keyword>
<dbReference type="OrthoDB" id="10370866at2759"/>
<evidence type="ECO:0000313" key="1">
    <source>
        <dbReference type="EMBL" id="PYI04279.1"/>
    </source>
</evidence>